<comment type="caution">
    <text evidence="1">The sequence shown here is derived from an EMBL/GenBank/DDBJ whole genome shotgun (WGS) entry which is preliminary data.</text>
</comment>
<sequence length="598" mass="69531">MLVLDILDGGHEIEDQENTQIQACEHPRCPNPEFNFKVFDTVLKHLPLDYHKRIAALRFQDHDMQQPIFASTDVLPRVNDNVLPTYLDPVVTICNKYLLAESSTLFVYETQHVKDRQVARIYLQDTDVKKLQLIFYCIVRYFLSTSRKLKLTPEANTQAPKGQICWAGIPQLRDYVECSHVSELLEEFEDVFHEEKPKFILITDAERVLMISHVNDYHVNRSTFLNAYWLARGRQSLRHALCLLLCQAEECNMNTDPWPKFLQGALNDPNLIHASQQQQHTTFRDFDRFTLQRSLPYLKQFINWKRQESERLSAPFIGPGTMLAVDVNAFMRDESLWRSPFPKPLIPPSTKEFVGRNLCQRLRDVDEILSGGQNITFEVTEVIRHERDTFSQVFFGVLRAADGRVSAPICVKIFLDLLFPVDAALLLHDFETEDAMWRLSSLHCPEDLAKLEEAAYERLQEHQGTMVPHCYGFHRTTLQGKFTALGAIPMLPKMARHARECFRTLLYAGINQADFRPSQIMLPDGPEYRPERDSVVLIDFDFAFQRFGDEQRRNIAATMQIRDAIDLLEIGILAIQCEVHTLFRRKLFVEDTFHRNEW</sequence>
<protein>
    <submittedName>
        <fullName evidence="1">Uncharacterized protein</fullName>
    </submittedName>
</protein>
<dbReference type="Proteomes" id="UP000636479">
    <property type="component" value="Unassembled WGS sequence"/>
</dbReference>
<organism evidence="1 2">
    <name type="scientific">Mycena indigotica</name>
    <dbReference type="NCBI Taxonomy" id="2126181"/>
    <lineage>
        <taxon>Eukaryota</taxon>
        <taxon>Fungi</taxon>
        <taxon>Dikarya</taxon>
        <taxon>Basidiomycota</taxon>
        <taxon>Agaricomycotina</taxon>
        <taxon>Agaricomycetes</taxon>
        <taxon>Agaricomycetidae</taxon>
        <taxon>Agaricales</taxon>
        <taxon>Marasmiineae</taxon>
        <taxon>Mycenaceae</taxon>
        <taxon>Mycena</taxon>
    </lineage>
</organism>
<reference evidence="1" key="1">
    <citation type="submission" date="2020-05" db="EMBL/GenBank/DDBJ databases">
        <title>Mycena genomes resolve the evolution of fungal bioluminescence.</title>
        <authorList>
            <person name="Tsai I.J."/>
        </authorList>
    </citation>
    <scope>NUCLEOTIDE SEQUENCE</scope>
    <source>
        <strain evidence="1">171206Taipei</strain>
    </source>
</reference>
<evidence type="ECO:0000313" key="2">
    <source>
        <dbReference type="Proteomes" id="UP000636479"/>
    </source>
</evidence>
<accession>A0A8H6SD38</accession>
<evidence type="ECO:0000313" key="1">
    <source>
        <dbReference type="EMBL" id="KAF7297253.1"/>
    </source>
</evidence>
<proteinExistence type="predicted"/>
<dbReference type="EMBL" id="JACAZF010000008">
    <property type="protein sequence ID" value="KAF7297253.1"/>
    <property type="molecule type" value="Genomic_DNA"/>
</dbReference>
<dbReference type="OrthoDB" id="3007099at2759"/>
<dbReference type="AlphaFoldDB" id="A0A8H6SD38"/>
<dbReference type="GeneID" id="59348716"/>
<keyword evidence="2" id="KW-1185">Reference proteome</keyword>
<gene>
    <name evidence="1" type="ORF">MIND_00958400</name>
</gene>
<dbReference type="RefSeq" id="XP_037217612.1">
    <property type="nucleotide sequence ID" value="XM_037366200.1"/>
</dbReference>
<name>A0A8H6SD38_9AGAR</name>